<organism evidence="2 3">
    <name type="scientific">Corynebacterium meitnerae</name>
    <dbReference type="NCBI Taxonomy" id="2913498"/>
    <lineage>
        <taxon>Bacteria</taxon>
        <taxon>Bacillati</taxon>
        <taxon>Actinomycetota</taxon>
        <taxon>Actinomycetes</taxon>
        <taxon>Mycobacteriales</taxon>
        <taxon>Corynebacteriaceae</taxon>
        <taxon>Corynebacterium</taxon>
    </lineage>
</organism>
<keyword evidence="1" id="KW-0472">Membrane</keyword>
<evidence type="ECO:0000256" key="1">
    <source>
        <dbReference type="SAM" id="Phobius"/>
    </source>
</evidence>
<name>A0A9X3LTV7_9CORY</name>
<feature type="transmembrane region" description="Helical" evidence="1">
    <location>
        <begin position="83"/>
        <end position="101"/>
    </location>
</feature>
<comment type="caution">
    <text evidence="2">The sequence shown here is derived from an EMBL/GenBank/DDBJ whole genome shotgun (WGS) entry which is preliminary data.</text>
</comment>
<evidence type="ECO:0000313" key="3">
    <source>
        <dbReference type="Proteomes" id="UP001146468"/>
    </source>
</evidence>
<accession>A0A9X3LTV7</accession>
<dbReference type="Proteomes" id="UP001146468">
    <property type="component" value="Unassembled WGS sequence"/>
</dbReference>
<dbReference type="InterPro" id="IPR025962">
    <property type="entry name" value="SdpI/YhfL"/>
</dbReference>
<evidence type="ECO:0000313" key="2">
    <source>
        <dbReference type="EMBL" id="MCZ9294105.1"/>
    </source>
</evidence>
<feature type="transmembrane region" description="Helical" evidence="1">
    <location>
        <begin position="57"/>
        <end position="77"/>
    </location>
</feature>
<protein>
    <submittedName>
        <fullName evidence="2">SdpI family protein</fullName>
    </submittedName>
</protein>
<dbReference type="Pfam" id="PF13630">
    <property type="entry name" value="SdpI"/>
    <property type="match status" value="1"/>
</dbReference>
<gene>
    <name evidence="2" type="ORF">L8U60_06355</name>
</gene>
<sequence>MTAGAIIGIIFIVCALALLIPGALATAGRLPGNSIVGLRVPEVRKDEGIWVQAHRIVGPYLIFGGAALAFGAAFSFIASGWLWLVPAVLAVLAVVACALGGNMGARAARLIDDVRAANANSADSTNSTDATPAPAVNLDALRNAAREADQS</sequence>
<keyword evidence="1" id="KW-1133">Transmembrane helix</keyword>
<keyword evidence="3" id="KW-1185">Reference proteome</keyword>
<dbReference type="RefSeq" id="WP_269965530.1">
    <property type="nucleotide sequence ID" value="NZ_JAKMUS010000008.1"/>
</dbReference>
<feature type="transmembrane region" description="Helical" evidence="1">
    <location>
        <begin position="6"/>
        <end position="25"/>
    </location>
</feature>
<dbReference type="AlphaFoldDB" id="A0A9X3LTV7"/>
<proteinExistence type="predicted"/>
<dbReference type="EMBL" id="JAKMUS010000008">
    <property type="protein sequence ID" value="MCZ9294105.1"/>
    <property type="molecule type" value="Genomic_DNA"/>
</dbReference>
<reference evidence="2" key="1">
    <citation type="submission" date="2022-02" db="EMBL/GenBank/DDBJ databases">
        <title>Corynebacterium sp. from urogenital microbiome.</title>
        <authorList>
            <person name="Cappelli E.A."/>
            <person name="Ribeiro T.G."/>
            <person name="Peixe L."/>
        </authorList>
    </citation>
    <scope>NUCLEOTIDE SEQUENCE</scope>
    <source>
        <strain evidence="2">C8Ua_172</strain>
    </source>
</reference>
<keyword evidence="1" id="KW-0812">Transmembrane</keyword>